<accession>A0A7K4HM95</accession>
<dbReference type="Gene3D" id="3.30.1330.200">
    <property type="match status" value="1"/>
</dbReference>
<proteinExistence type="inferred from homology"/>
<comment type="catalytic activity">
    <reaction evidence="3">
        <text>L-glutaminyl-[protein] + H2O = L-glutamyl-[protein] + NH4(+)</text>
        <dbReference type="Rhea" id="RHEA:16441"/>
        <dbReference type="Rhea" id="RHEA-COMP:10207"/>
        <dbReference type="Rhea" id="RHEA-COMP:10208"/>
        <dbReference type="ChEBI" id="CHEBI:15377"/>
        <dbReference type="ChEBI" id="CHEBI:28938"/>
        <dbReference type="ChEBI" id="CHEBI:29973"/>
        <dbReference type="ChEBI" id="CHEBI:30011"/>
        <dbReference type="EC" id="3.5.1.44"/>
    </reaction>
</comment>
<dbReference type="OrthoDB" id="10499at2157"/>
<keyword evidence="5" id="KW-1185">Reference proteome</keyword>
<evidence type="ECO:0000313" key="5">
    <source>
        <dbReference type="Proteomes" id="UP000570823"/>
    </source>
</evidence>
<dbReference type="EMBL" id="JABXWR010000001">
    <property type="protein sequence ID" value="NVO66383.1"/>
    <property type="molecule type" value="Genomic_DNA"/>
</dbReference>
<comment type="function">
    <text evidence="3">Probably deamidates glutamine residues to glutamate on methyl-accepting chemotaxis receptors (MCPs), playing an important role in chemotaxis.</text>
</comment>
<protein>
    <recommendedName>
        <fullName evidence="3">Probable chemoreceptor glutamine deamidase CheD</fullName>
        <ecNumber evidence="3">3.5.1.44</ecNumber>
    </recommendedName>
</protein>
<gene>
    <name evidence="3" type="primary">cheD</name>
    <name evidence="4" type="ORF">HWN36_03420</name>
</gene>
<name>A0A7K4HM95_9EURY</name>
<dbReference type="PANTHER" id="PTHR35147:SF1">
    <property type="entry name" value="CHEMORECEPTOR GLUTAMINE DEAMIDASE CHED-RELATED"/>
    <property type="match status" value="1"/>
</dbReference>
<evidence type="ECO:0000256" key="3">
    <source>
        <dbReference type="HAMAP-Rule" id="MF_01440"/>
    </source>
</evidence>
<dbReference type="InterPro" id="IPR038592">
    <property type="entry name" value="CheD-like_sf"/>
</dbReference>
<organism evidence="4 5">
    <name type="scientific">Methanofollis tationis</name>
    <dbReference type="NCBI Taxonomy" id="81417"/>
    <lineage>
        <taxon>Archaea</taxon>
        <taxon>Methanobacteriati</taxon>
        <taxon>Methanobacteriota</taxon>
        <taxon>Stenosarchaea group</taxon>
        <taxon>Methanomicrobia</taxon>
        <taxon>Methanomicrobiales</taxon>
        <taxon>Methanomicrobiaceae</taxon>
        <taxon>Methanofollis</taxon>
    </lineage>
</organism>
<reference evidence="4 5" key="1">
    <citation type="submission" date="2020-06" db="EMBL/GenBank/DDBJ databases">
        <title>Methanofollis fontis sp. nov., a methanogen isolated from marine sediments near a cold seep at Four-Way Closure Ridge offshore southwestern Taiwan.</title>
        <authorList>
            <person name="Chen S.-C."/>
            <person name="Teng N.-H."/>
            <person name="Lin Y.-S."/>
            <person name="Lai M.-C."/>
            <person name="Chen H.-H."/>
            <person name="Wang C.-C."/>
        </authorList>
    </citation>
    <scope>NUCLEOTIDE SEQUENCE [LARGE SCALE GENOMIC DNA]</scope>
    <source>
        <strain evidence="4 5">DSM 2702</strain>
    </source>
</reference>
<evidence type="ECO:0000256" key="2">
    <source>
        <dbReference type="ARBA" id="ARBA00022801"/>
    </source>
</evidence>
<dbReference type="InterPro" id="IPR005659">
    <property type="entry name" value="Chemorcpt_Glu_NH3ase_CheD"/>
</dbReference>
<dbReference type="SUPFAM" id="SSF64438">
    <property type="entry name" value="CNF1/YfiH-like putative cysteine hydrolases"/>
    <property type="match status" value="1"/>
</dbReference>
<dbReference type="HAMAP" id="MF_01440">
    <property type="entry name" value="CheD"/>
    <property type="match status" value="1"/>
</dbReference>
<dbReference type="InterPro" id="IPR011324">
    <property type="entry name" value="Cytotoxic_necrot_fac-like_cat"/>
</dbReference>
<comment type="similarity">
    <text evidence="3">Belongs to the CheD family.</text>
</comment>
<dbReference type="PANTHER" id="PTHR35147">
    <property type="entry name" value="CHEMORECEPTOR GLUTAMINE DEAMIDASE CHED-RELATED"/>
    <property type="match status" value="1"/>
</dbReference>
<dbReference type="RefSeq" id="WP_176788083.1">
    <property type="nucleotide sequence ID" value="NZ_JABXWR010000001.1"/>
</dbReference>
<dbReference type="AlphaFoldDB" id="A0A7K4HM95"/>
<dbReference type="CDD" id="cd16352">
    <property type="entry name" value="CheD"/>
    <property type="match status" value="1"/>
</dbReference>
<sequence length="163" mass="17861">MVEFRPLGMNARFIGIGDYYVGRDPMTTIGLGSCVALVLHNERFAVGAMAHIMLPESKGQVECPGKFADTAVTALLHEIGNYGSRNGSLCAVLIGGANMFWFNDNHLNIGDRNIDAVRRRLREERVSIRAEDVGGRIGRSVVYDPQNHGKITIRRADGSCTDL</sequence>
<keyword evidence="1 3" id="KW-0145">Chemotaxis</keyword>
<dbReference type="Pfam" id="PF03975">
    <property type="entry name" value="CheD"/>
    <property type="match status" value="1"/>
</dbReference>
<evidence type="ECO:0000313" key="4">
    <source>
        <dbReference type="EMBL" id="NVO66383.1"/>
    </source>
</evidence>
<dbReference type="EC" id="3.5.1.44" evidence="3"/>
<dbReference type="Proteomes" id="UP000570823">
    <property type="component" value="Unassembled WGS sequence"/>
</dbReference>
<evidence type="ECO:0000256" key="1">
    <source>
        <dbReference type="ARBA" id="ARBA00022500"/>
    </source>
</evidence>
<comment type="caution">
    <text evidence="4">The sequence shown here is derived from an EMBL/GenBank/DDBJ whole genome shotgun (WGS) entry which is preliminary data.</text>
</comment>
<keyword evidence="2 3" id="KW-0378">Hydrolase</keyword>
<dbReference type="GO" id="GO:0006935">
    <property type="term" value="P:chemotaxis"/>
    <property type="evidence" value="ECO:0007669"/>
    <property type="project" value="UniProtKB-UniRule"/>
</dbReference>
<dbReference type="GO" id="GO:0050568">
    <property type="term" value="F:protein-glutamine glutaminase activity"/>
    <property type="evidence" value="ECO:0007669"/>
    <property type="project" value="UniProtKB-UniRule"/>
</dbReference>